<evidence type="ECO:0000256" key="6">
    <source>
        <dbReference type="ARBA" id="ARBA00023242"/>
    </source>
</evidence>
<dbReference type="AlphaFoldDB" id="A0A9W9IAV8"/>
<sequence>MCQGYDYECEYETGDQNLPTKRPMASEESPTQPAGKAARLASAGSPAKPATGSSILPGILEPSKARYVGRYSSVAFPLYVGLEVQATKLPRLHSFAYHSGIRKEPPCAVTHKIAEKVSWNTMRSLIEVYKALIHPIFGFLDMDLFSTRCEKHWHGQPQDMVFEAMVSGVLALASLFNGNLDQDVEMWLILHAKEILEDCSISRFPSLEQIAAWILRAIYIRCTGRPHVTWLISCTIMHLIEATGLHHASEYVVQTTGSLAPGQEVSNTGIRTVHVANCLHIVIAFEYGRSIMAINRPTLGHTRQMTHDGGLTPQLCNLVAALPATRATDDPSDMTGDLSSALEKVVEIPVDHDFLLLLRADLALGIYRRLRVMDSKVQQVHNDRVMAAGTAALPAARRLVSQGQPWWNVVGTAFQFACALLVMDTSSGYEKLVETMDTLEMVVDRLDTHLAREALSTARQLVRASLDKKRKGVEALERIVGSPSPELAARQSEGQLPQDFSSLSPSLAPQLPLDLDSLWAMEFQLPL</sequence>
<keyword evidence="4" id="KW-0238">DNA-binding</keyword>
<evidence type="ECO:0000256" key="7">
    <source>
        <dbReference type="SAM" id="MobiDB-lite"/>
    </source>
</evidence>
<keyword evidence="6" id="KW-0539">Nucleus</keyword>
<dbReference type="OrthoDB" id="4064873at2759"/>
<dbReference type="EMBL" id="JAPQKN010000002">
    <property type="protein sequence ID" value="KAJ5168092.1"/>
    <property type="molecule type" value="Genomic_DNA"/>
</dbReference>
<evidence type="ECO:0000256" key="3">
    <source>
        <dbReference type="ARBA" id="ARBA00023015"/>
    </source>
</evidence>
<keyword evidence="5" id="KW-0804">Transcription</keyword>
<dbReference type="Proteomes" id="UP001149163">
    <property type="component" value="Unassembled WGS sequence"/>
</dbReference>
<comment type="caution">
    <text evidence="8">The sequence shown here is derived from an EMBL/GenBank/DDBJ whole genome shotgun (WGS) entry which is preliminary data.</text>
</comment>
<protein>
    <submittedName>
        <fullName evidence="8">Uncharacterized protein</fullName>
    </submittedName>
</protein>
<keyword evidence="9" id="KW-1185">Reference proteome</keyword>
<reference evidence="8" key="2">
    <citation type="journal article" date="2023" name="IMA Fungus">
        <title>Comparative genomic study of the Penicillium genus elucidates a diverse pangenome and 15 lateral gene transfer events.</title>
        <authorList>
            <person name="Petersen C."/>
            <person name="Sorensen T."/>
            <person name="Nielsen M.R."/>
            <person name="Sondergaard T.E."/>
            <person name="Sorensen J.L."/>
            <person name="Fitzpatrick D.A."/>
            <person name="Frisvad J.C."/>
            <person name="Nielsen K.L."/>
        </authorList>
    </citation>
    <scope>NUCLEOTIDE SEQUENCE</scope>
    <source>
        <strain evidence="8">IBT 26290</strain>
    </source>
</reference>
<dbReference type="GO" id="GO:0046872">
    <property type="term" value="F:metal ion binding"/>
    <property type="evidence" value="ECO:0007669"/>
    <property type="project" value="UniProtKB-KW"/>
</dbReference>
<keyword evidence="3" id="KW-0805">Transcription regulation</keyword>
<reference evidence="8" key="1">
    <citation type="submission" date="2022-11" db="EMBL/GenBank/DDBJ databases">
        <authorList>
            <person name="Petersen C."/>
        </authorList>
    </citation>
    <scope>NUCLEOTIDE SEQUENCE</scope>
    <source>
        <strain evidence="8">IBT 26290</strain>
    </source>
</reference>
<evidence type="ECO:0000256" key="4">
    <source>
        <dbReference type="ARBA" id="ARBA00023125"/>
    </source>
</evidence>
<keyword evidence="1" id="KW-0479">Metal-binding</keyword>
<name>A0A9W9IAV8_9EURO</name>
<evidence type="ECO:0000256" key="2">
    <source>
        <dbReference type="ARBA" id="ARBA00022833"/>
    </source>
</evidence>
<dbReference type="PANTHER" id="PTHR31779">
    <property type="entry name" value="2-NITROPROPANE DIOXYGENASE FAMILY, PUTATIVE (AFU_ORTHOLOGUE AFUA_2G17430)-RELATED"/>
    <property type="match status" value="1"/>
</dbReference>
<organism evidence="8 9">
    <name type="scientific">Penicillium canariense</name>
    <dbReference type="NCBI Taxonomy" id="189055"/>
    <lineage>
        <taxon>Eukaryota</taxon>
        <taxon>Fungi</taxon>
        <taxon>Dikarya</taxon>
        <taxon>Ascomycota</taxon>
        <taxon>Pezizomycotina</taxon>
        <taxon>Eurotiomycetes</taxon>
        <taxon>Eurotiomycetidae</taxon>
        <taxon>Eurotiales</taxon>
        <taxon>Aspergillaceae</taxon>
        <taxon>Penicillium</taxon>
    </lineage>
</organism>
<dbReference type="GO" id="GO:0003700">
    <property type="term" value="F:DNA-binding transcription factor activity"/>
    <property type="evidence" value="ECO:0007669"/>
    <property type="project" value="TreeGrafter"/>
</dbReference>
<accession>A0A9W9IAV8</accession>
<dbReference type="GeneID" id="81424987"/>
<dbReference type="CDD" id="cd12148">
    <property type="entry name" value="fungal_TF_MHR"/>
    <property type="match status" value="1"/>
</dbReference>
<dbReference type="GO" id="GO:0009410">
    <property type="term" value="P:response to xenobiotic stimulus"/>
    <property type="evidence" value="ECO:0007669"/>
    <property type="project" value="TreeGrafter"/>
</dbReference>
<feature type="region of interest" description="Disordered" evidence="7">
    <location>
        <begin position="13"/>
        <end position="50"/>
    </location>
</feature>
<dbReference type="InterPro" id="IPR052478">
    <property type="entry name" value="Metabolite_Synth_Reg"/>
</dbReference>
<evidence type="ECO:0000313" key="8">
    <source>
        <dbReference type="EMBL" id="KAJ5168092.1"/>
    </source>
</evidence>
<feature type="region of interest" description="Disordered" evidence="7">
    <location>
        <begin position="484"/>
        <end position="503"/>
    </location>
</feature>
<evidence type="ECO:0000256" key="1">
    <source>
        <dbReference type="ARBA" id="ARBA00022723"/>
    </source>
</evidence>
<dbReference type="PANTHER" id="PTHR31779:SF3">
    <property type="entry name" value="PROTEIN RDR1"/>
    <property type="match status" value="1"/>
</dbReference>
<evidence type="ECO:0000313" key="9">
    <source>
        <dbReference type="Proteomes" id="UP001149163"/>
    </source>
</evidence>
<evidence type="ECO:0000256" key="5">
    <source>
        <dbReference type="ARBA" id="ARBA00023163"/>
    </source>
</evidence>
<dbReference type="GO" id="GO:0003677">
    <property type="term" value="F:DNA binding"/>
    <property type="evidence" value="ECO:0007669"/>
    <property type="project" value="UniProtKB-KW"/>
</dbReference>
<proteinExistence type="predicted"/>
<dbReference type="RefSeq" id="XP_056544553.1">
    <property type="nucleotide sequence ID" value="XM_056685811.1"/>
</dbReference>
<gene>
    <name evidence="8" type="ORF">N7482_003686</name>
</gene>
<keyword evidence="2" id="KW-0862">Zinc</keyword>